<accession>A0A3E2X212</accession>
<name>A0A3E2X212_9FIRM</name>
<dbReference type="Gene3D" id="2.60.120.200">
    <property type="match status" value="1"/>
</dbReference>
<dbReference type="Gene3D" id="2.60.120.260">
    <property type="entry name" value="Galactose-binding domain-like"/>
    <property type="match status" value="1"/>
</dbReference>
<evidence type="ECO:0000313" key="10">
    <source>
        <dbReference type="EMBL" id="RGC35543.1"/>
    </source>
</evidence>
<dbReference type="Pfam" id="PF13385">
    <property type="entry name" value="Laminin_G_3"/>
    <property type="match status" value="1"/>
</dbReference>
<dbReference type="InterPro" id="IPR017853">
    <property type="entry name" value="GH"/>
</dbReference>
<dbReference type="SUPFAM" id="SSF51445">
    <property type="entry name" value="(Trans)glycosidases"/>
    <property type="match status" value="1"/>
</dbReference>
<evidence type="ECO:0000256" key="1">
    <source>
        <dbReference type="ARBA" id="ARBA00004196"/>
    </source>
</evidence>
<dbReference type="PROSITE" id="PS50847">
    <property type="entry name" value="GRAM_POS_ANCHORING"/>
    <property type="match status" value="1"/>
</dbReference>
<dbReference type="GeneID" id="93336250"/>
<keyword evidence="8" id="KW-0812">Transmembrane</keyword>
<keyword evidence="6" id="KW-1015">Disulfide bond</keyword>
<dbReference type="NCBIfam" id="TIGR01167">
    <property type="entry name" value="LPXTG_anchor"/>
    <property type="match status" value="1"/>
</dbReference>
<feature type="domain" description="Gram-positive cocci surface proteins LPxTG" evidence="9">
    <location>
        <begin position="1294"/>
        <end position="1330"/>
    </location>
</feature>
<dbReference type="Proteomes" id="UP000261111">
    <property type="component" value="Unassembled WGS sequence"/>
</dbReference>
<evidence type="ECO:0000256" key="4">
    <source>
        <dbReference type="ARBA" id="ARBA00022729"/>
    </source>
</evidence>
<reference evidence="10 11" key="1">
    <citation type="submission" date="2018-08" db="EMBL/GenBank/DDBJ databases">
        <title>A genome reference for cultivated species of the human gut microbiota.</title>
        <authorList>
            <person name="Zou Y."/>
            <person name="Xue W."/>
            <person name="Luo G."/>
        </authorList>
    </citation>
    <scope>NUCLEOTIDE SEQUENCE [LARGE SCALE GENOMIC DNA]</scope>
    <source>
        <strain evidence="10 11">AF19-21</strain>
    </source>
</reference>
<dbReference type="Gene3D" id="3.20.20.80">
    <property type="entry name" value="Glycosidases"/>
    <property type="match status" value="1"/>
</dbReference>
<dbReference type="InterPro" id="IPR013320">
    <property type="entry name" value="ConA-like_dom_sf"/>
</dbReference>
<dbReference type="SMART" id="SM00560">
    <property type="entry name" value="LamGL"/>
    <property type="match status" value="1"/>
</dbReference>
<feature type="transmembrane region" description="Helical" evidence="8">
    <location>
        <begin position="1303"/>
        <end position="1324"/>
    </location>
</feature>
<dbReference type="InterPro" id="IPR006558">
    <property type="entry name" value="LamG-like"/>
</dbReference>
<organism evidence="10 11">
    <name type="scientific">Hungatella hathewayi</name>
    <dbReference type="NCBI Taxonomy" id="154046"/>
    <lineage>
        <taxon>Bacteria</taxon>
        <taxon>Bacillati</taxon>
        <taxon>Bacillota</taxon>
        <taxon>Clostridia</taxon>
        <taxon>Lachnospirales</taxon>
        <taxon>Lachnospiraceae</taxon>
        <taxon>Hungatella</taxon>
    </lineage>
</organism>
<protein>
    <submittedName>
        <fullName evidence="10">LPXTG cell wall anchor domain-containing protein</fullName>
    </submittedName>
</protein>
<dbReference type="SUPFAM" id="SSF49899">
    <property type="entry name" value="Concanavalin A-like lectins/glucanases"/>
    <property type="match status" value="1"/>
</dbReference>
<dbReference type="Pfam" id="PF07554">
    <property type="entry name" value="FIVAR"/>
    <property type="match status" value="3"/>
</dbReference>
<evidence type="ECO:0000256" key="5">
    <source>
        <dbReference type="ARBA" id="ARBA00023088"/>
    </source>
</evidence>
<keyword evidence="8" id="KW-0472">Membrane</keyword>
<dbReference type="GO" id="GO:0030313">
    <property type="term" value="C:cell envelope"/>
    <property type="evidence" value="ECO:0007669"/>
    <property type="project" value="UniProtKB-SubCell"/>
</dbReference>
<evidence type="ECO:0000256" key="3">
    <source>
        <dbReference type="ARBA" id="ARBA00022525"/>
    </source>
</evidence>
<dbReference type="InterPro" id="IPR013378">
    <property type="entry name" value="InlB-like_B-rpt"/>
</dbReference>
<evidence type="ECO:0000259" key="9">
    <source>
        <dbReference type="PROSITE" id="PS50847"/>
    </source>
</evidence>
<keyword evidence="3" id="KW-0964">Secreted</keyword>
<proteinExistence type="predicted"/>
<dbReference type="EMBL" id="QVIA01000001">
    <property type="protein sequence ID" value="RGC35543.1"/>
    <property type="molecule type" value="Genomic_DNA"/>
</dbReference>
<keyword evidence="5" id="KW-0572">Peptidoglycan-anchor</keyword>
<evidence type="ECO:0000256" key="6">
    <source>
        <dbReference type="ARBA" id="ARBA00023157"/>
    </source>
</evidence>
<keyword evidence="4" id="KW-0732">Signal</keyword>
<keyword evidence="8" id="KW-1133">Transmembrane helix</keyword>
<feature type="compositionally biased region" description="Low complexity" evidence="7">
    <location>
        <begin position="1251"/>
        <end position="1290"/>
    </location>
</feature>
<gene>
    <name evidence="10" type="ORF">DWX41_00695</name>
</gene>
<dbReference type="InterPro" id="IPR042229">
    <property type="entry name" value="Listeria/Bacterioides_rpt_sf"/>
</dbReference>
<feature type="region of interest" description="Disordered" evidence="7">
    <location>
        <begin position="1244"/>
        <end position="1294"/>
    </location>
</feature>
<dbReference type="Pfam" id="PF09479">
    <property type="entry name" value="Flg_new"/>
    <property type="match status" value="1"/>
</dbReference>
<dbReference type="RefSeq" id="WP_025653738.1">
    <property type="nucleotide sequence ID" value="NZ_QVIA01000001.1"/>
</dbReference>
<comment type="subcellular location">
    <subcellularLocation>
        <location evidence="1">Cell envelope</location>
    </subcellularLocation>
</comment>
<evidence type="ECO:0000313" key="11">
    <source>
        <dbReference type="Proteomes" id="UP000261111"/>
    </source>
</evidence>
<dbReference type="Gene3D" id="1.20.1270.90">
    <property type="entry name" value="AF1782-like"/>
    <property type="match status" value="2"/>
</dbReference>
<evidence type="ECO:0000256" key="2">
    <source>
        <dbReference type="ARBA" id="ARBA00022512"/>
    </source>
</evidence>
<sequence length="1330" mass="147088">MKKSLKQFSKKATGLLLAVAVTGTSFGLPGLTREVRAEDLVQPILQLGFDEESGNAALDSASQTPFDIEGTAQFVKGEIGNALQFDGSTQIYVPESSAAFDFNVQPNYTFSAWIYPDSVGTGTSMTILSRQTENSYRNSWILGEHNSKLYFQHGTNDGAGRENMYGSLQGGEWQHVAVTADGDVLKFYINGEEVGQDTVNGRTGNLQTEGKSLLIGDKVASQRRPFKGAMDELKIYNSTLSSEEIKAQYEYNMNPFTLTAENGKLVLDFEKDFTEEPVIEDFAVTMHNSVVDPTQTKPVELINCTVDGLQVTLEFDPVTAVGSDQTIDMAVTYNRVTRDGQYVVAKYDDPNPPSVSNVTVEGTPDVKAGLTVNYDYEDTDGEVESRSKIEWWISPAGDKDGEYTKLEGIRTKDIYLISYYTDRYLKAMVTPVNEKYAEGEPVMSEPVGPIENKGNQEVKWFRDGKYGIMHHFLHDYITLAAANEDEKLKPEENWDAYLDSFDVDAYVEDILETGASFVIFTIGQHDGFFNAHNPVYDKYAQVEEGERTPSSTARDLPMEIAKALEPHGIKMMFYAVGCPPFRAHRNFGPNFDAATNPHDGDYGITDAFGQTRNTDTPPTQETLKKWQEVLGYWSEHYGEYLAGWWIDGMWTSENSMRGNTYEVNPDLTPNANANPNAAYAPTKEYNWHTWVDALKKGNSNRILSLSLGGSDEINVPYEDYVGGEAHPPTNFNSVCPRNPALSQMDGWASQELGIQWFFMSSMGVPVPFYGYWGQKGAAVDTEQVTGWFKNNVEKNAVLVSDSRVNRFGRIDPDQMEQWKRIKAVVKGGDHLKPMETYNDHWYFTKYYDQNDNDTADWTYVNNDGNYYHSDYTYTTNDGSYFEFEFCGTGVEFYTAKTAEMGEVDIYIDGELCDTINLQSGNAQFQQKVYEVSGLNEGIHTIKGVKKNGSKLAVDFFKVLGEVERPAETETFTTTFIVDGVETTVVTNAGEQIQMPADPVKDGYTFKGWFTAETGGEKVTDFTAAQTVYAQWEETAVTEPVSKKTLEYFLNKAKEHVANGDTADLIETIQNLFREAIEEGDAVMENDAATKEDVTKATVQLMKAINALDFLAGDKTDLEMALELTQLIDLNKYVEAGQAEYLAAKSGAEAVMANGDAMQEDVDAAWSALVEAMDNLRLKANKAVLQELLESLKDLDLNIYTEASVEVYMTALAKANGVMEDDSLSVDDQKTVDNAVKELKQAKADLKEKEGNNGNSGNNGNNGNSGSNENNGSSGNTGTSGNGATASQGTGKVKSAKTGDTAMVGIWLGVLGGSMLLGAAAVFLMRRRKKR</sequence>
<evidence type="ECO:0000256" key="7">
    <source>
        <dbReference type="SAM" id="MobiDB-lite"/>
    </source>
</evidence>
<comment type="caution">
    <text evidence="10">The sequence shown here is derived from an EMBL/GenBank/DDBJ whole genome shotgun (WGS) entry which is preliminary data.</text>
</comment>
<evidence type="ECO:0000256" key="8">
    <source>
        <dbReference type="SAM" id="Phobius"/>
    </source>
</evidence>
<keyword evidence="2" id="KW-0134">Cell wall</keyword>
<dbReference type="Gene3D" id="2.60.40.4270">
    <property type="entry name" value="Listeria-Bacteroides repeat domain"/>
    <property type="match status" value="1"/>
</dbReference>
<dbReference type="NCBIfam" id="TIGR02543">
    <property type="entry name" value="List_Bact_rpt"/>
    <property type="match status" value="1"/>
</dbReference>
<dbReference type="InterPro" id="IPR019931">
    <property type="entry name" value="LPXTG_anchor"/>
</dbReference>